<evidence type="ECO:0000256" key="2">
    <source>
        <dbReference type="ARBA" id="ARBA00023315"/>
    </source>
</evidence>
<name>A0A0U2N642_9BACL</name>
<keyword evidence="1" id="KW-0808">Transferase</keyword>
<proteinExistence type="inferred from homology"/>
<dbReference type="InterPro" id="IPR000182">
    <property type="entry name" value="GNAT_dom"/>
</dbReference>
<feature type="domain" description="N-acetyltransferase" evidence="4">
    <location>
        <begin position="3"/>
        <end position="168"/>
    </location>
</feature>
<dbReference type="AlphaFoldDB" id="A0A0U2N642"/>
<dbReference type="InterPro" id="IPR051531">
    <property type="entry name" value="N-acetyltransferase"/>
</dbReference>
<accession>A0A0U2N642</accession>
<keyword evidence="6" id="KW-1185">Reference proteome</keyword>
<evidence type="ECO:0000259" key="4">
    <source>
        <dbReference type="PROSITE" id="PS51186"/>
    </source>
</evidence>
<protein>
    <submittedName>
        <fullName evidence="5">Acetyltransferase</fullName>
    </submittedName>
</protein>
<evidence type="ECO:0000313" key="5">
    <source>
        <dbReference type="EMBL" id="ALS75833.1"/>
    </source>
</evidence>
<dbReference type="PANTHER" id="PTHR43792:SF8">
    <property type="entry name" value="[RIBOSOMAL PROTEIN US5]-ALANINE N-ACETYLTRANSFERASE"/>
    <property type="match status" value="1"/>
</dbReference>
<dbReference type="EMBL" id="CP013659">
    <property type="protein sequence ID" value="ALS75833.1"/>
    <property type="molecule type" value="Genomic_DNA"/>
</dbReference>
<dbReference type="SUPFAM" id="SSF55729">
    <property type="entry name" value="Acyl-CoA N-acyltransferases (Nat)"/>
    <property type="match status" value="1"/>
</dbReference>
<dbReference type="RefSeq" id="WP_058382536.1">
    <property type="nucleotide sequence ID" value="NZ_CP013659.2"/>
</dbReference>
<evidence type="ECO:0000313" key="6">
    <source>
        <dbReference type="Proteomes" id="UP000067683"/>
    </source>
</evidence>
<dbReference type="Pfam" id="PF13302">
    <property type="entry name" value="Acetyltransf_3"/>
    <property type="match status" value="1"/>
</dbReference>
<dbReference type="GO" id="GO:0008999">
    <property type="term" value="F:protein-N-terminal-alanine acetyltransferase activity"/>
    <property type="evidence" value="ECO:0007669"/>
    <property type="project" value="TreeGrafter"/>
</dbReference>
<comment type="similarity">
    <text evidence="3">Belongs to the acetyltransferase family. RimJ subfamily.</text>
</comment>
<dbReference type="KEGG" id="prt:AUC31_11810"/>
<dbReference type="PANTHER" id="PTHR43792">
    <property type="entry name" value="GNAT FAMILY, PUTATIVE (AFU_ORTHOLOGUE AFUA_3G00765)-RELATED-RELATED"/>
    <property type="match status" value="1"/>
</dbReference>
<dbReference type="OrthoDB" id="9801656at2"/>
<dbReference type="Proteomes" id="UP000067683">
    <property type="component" value="Chromosome"/>
</dbReference>
<dbReference type="STRING" id="200991.AUC31_11810"/>
<gene>
    <name evidence="5" type="ORF">AUC31_11810</name>
</gene>
<evidence type="ECO:0000256" key="3">
    <source>
        <dbReference type="ARBA" id="ARBA00038502"/>
    </source>
</evidence>
<dbReference type="PROSITE" id="PS51186">
    <property type="entry name" value="GNAT"/>
    <property type="match status" value="1"/>
</dbReference>
<dbReference type="Gene3D" id="3.40.630.30">
    <property type="match status" value="1"/>
</dbReference>
<organism evidence="5 6">
    <name type="scientific">Planococcus rifietoensis</name>
    <dbReference type="NCBI Taxonomy" id="200991"/>
    <lineage>
        <taxon>Bacteria</taxon>
        <taxon>Bacillati</taxon>
        <taxon>Bacillota</taxon>
        <taxon>Bacilli</taxon>
        <taxon>Bacillales</taxon>
        <taxon>Caryophanaceae</taxon>
        <taxon>Planococcus</taxon>
    </lineage>
</organism>
<sequence length="170" mass="19683">MEITLHLLQQQDAAGLFQFELENRKFFERLVPSRGEDFYVFENFLSRHEELLKEQQEGFANFYLIKNDSGDILGRINLVDMDRNHQTAEIGFRIGANYGGQGIGNLALNLLLNTDLELRQIHGKTTTVNHASQRILTKNGFKQVGMGEETFEMNGQEMSFVYYVWEAREK</sequence>
<dbReference type="GO" id="GO:0005737">
    <property type="term" value="C:cytoplasm"/>
    <property type="evidence" value="ECO:0007669"/>
    <property type="project" value="TreeGrafter"/>
</dbReference>
<reference evidence="5" key="1">
    <citation type="submission" date="2016-01" db="EMBL/GenBank/DDBJ databases">
        <title>Complete genome of Planococcus rifietoensis type strain M8.</title>
        <authorList>
            <person name="See-Too W.S."/>
        </authorList>
    </citation>
    <scope>NUCLEOTIDE SEQUENCE [LARGE SCALE GENOMIC DNA]</scope>
    <source>
        <strain evidence="5">M8</strain>
    </source>
</reference>
<evidence type="ECO:0000256" key="1">
    <source>
        <dbReference type="ARBA" id="ARBA00022679"/>
    </source>
</evidence>
<keyword evidence="2" id="KW-0012">Acyltransferase</keyword>
<dbReference type="InterPro" id="IPR016181">
    <property type="entry name" value="Acyl_CoA_acyltransferase"/>
</dbReference>